<accession>A0A671VYV5</accession>
<dbReference type="Pfam" id="PF00102">
    <property type="entry name" value="Y_phosphatase"/>
    <property type="match status" value="2"/>
</dbReference>
<evidence type="ECO:0000256" key="8">
    <source>
        <dbReference type="ARBA" id="ARBA00023180"/>
    </source>
</evidence>
<comment type="subcellular location">
    <subcellularLocation>
        <location evidence="1">Cytoplasmic vesicle</location>
        <location evidence="1">Secretory vesicle membrane</location>
        <topology evidence="1">Single-pass type I membrane protein</topology>
    </subcellularLocation>
    <subcellularLocation>
        <location evidence="11">Synapse</location>
    </subcellularLocation>
</comment>
<feature type="compositionally biased region" description="Basic and acidic residues" evidence="12">
    <location>
        <begin position="607"/>
        <end position="616"/>
    </location>
</feature>
<feature type="domain" description="Tyrosine specific protein phosphatases" evidence="15">
    <location>
        <begin position="858"/>
        <end position="908"/>
    </location>
</feature>
<dbReference type="GO" id="GO:0035773">
    <property type="term" value="P:insulin secretion involved in cellular response to glucose stimulus"/>
    <property type="evidence" value="ECO:0007669"/>
    <property type="project" value="TreeGrafter"/>
</dbReference>
<name>A0A671VYV5_SPAAU</name>
<dbReference type="InterPro" id="IPR038112">
    <property type="entry name" value="Receptor_IA-2_ectodomain_sf"/>
</dbReference>
<evidence type="ECO:0000256" key="12">
    <source>
        <dbReference type="SAM" id="MobiDB-lite"/>
    </source>
</evidence>
<dbReference type="InterPro" id="IPR000242">
    <property type="entry name" value="PTP_cat"/>
</dbReference>
<evidence type="ECO:0000259" key="14">
    <source>
        <dbReference type="PROSITE" id="PS50055"/>
    </source>
</evidence>
<feature type="compositionally biased region" description="Polar residues" evidence="12">
    <location>
        <begin position="132"/>
        <end position="145"/>
    </location>
</feature>
<dbReference type="PANTHER" id="PTHR46106:SF5">
    <property type="entry name" value="RECEPTOR-TYPE TYROSINE-PROTEIN PHOSPHATASE N2"/>
    <property type="match status" value="1"/>
</dbReference>
<dbReference type="AlphaFoldDB" id="A0A671VYV5"/>
<keyword evidence="4 13" id="KW-1133">Transmembrane helix</keyword>
<dbReference type="InterPro" id="IPR029021">
    <property type="entry name" value="Prot-tyrosine_phosphatase-like"/>
</dbReference>
<dbReference type="Pfam" id="PF11548">
    <property type="entry name" value="Receptor_IA-2"/>
    <property type="match status" value="1"/>
</dbReference>
<evidence type="ECO:0000256" key="6">
    <source>
        <dbReference type="ARBA" id="ARBA00023136"/>
    </source>
</evidence>
<dbReference type="PROSITE" id="PS50055">
    <property type="entry name" value="TYR_PHOSPHATASE_PTP"/>
    <property type="match status" value="1"/>
</dbReference>
<evidence type="ECO:0000256" key="4">
    <source>
        <dbReference type="ARBA" id="ARBA00022989"/>
    </source>
</evidence>
<dbReference type="GeneTree" id="ENSGT00940000154095"/>
<feature type="compositionally biased region" description="Polar residues" evidence="12">
    <location>
        <begin position="172"/>
        <end position="182"/>
    </location>
</feature>
<dbReference type="Gene3D" id="3.30.70.2470">
    <property type="entry name" value="Protein-tyrosine phosphatase receptor IA-2 ectodomain"/>
    <property type="match status" value="1"/>
</dbReference>
<dbReference type="Pfam" id="PF14948">
    <property type="entry name" value="RESP18"/>
    <property type="match status" value="1"/>
</dbReference>
<dbReference type="GO" id="GO:0004725">
    <property type="term" value="F:protein tyrosine phosphatase activity"/>
    <property type="evidence" value="ECO:0007669"/>
    <property type="project" value="InterPro"/>
</dbReference>
<dbReference type="GO" id="GO:0030658">
    <property type="term" value="C:transport vesicle membrane"/>
    <property type="evidence" value="ECO:0007669"/>
    <property type="project" value="UniProtKB-SubCell"/>
</dbReference>
<keyword evidence="17" id="KW-1185">Reference proteome</keyword>
<dbReference type="Proteomes" id="UP000472265">
    <property type="component" value="Chromosome 19"/>
</dbReference>
<comment type="similarity">
    <text evidence="10">Belongs to the protein-tyrosine phosphatase family. Receptor class 8 subfamily.</text>
</comment>
<keyword evidence="7" id="KW-0675">Receptor</keyword>
<feature type="region of interest" description="Disordered" evidence="12">
    <location>
        <begin position="76"/>
        <end position="95"/>
    </location>
</feature>
<dbReference type="GO" id="GO:0030141">
    <property type="term" value="C:secretory granule"/>
    <property type="evidence" value="ECO:0007669"/>
    <property type="project" value="InterPro"/>
</dbReference>
<gene>
    <name evidence="16" type="primary">PTPRN2</name>
    <name evidence="16" type="synonym">ptprn2</name>
</gene>
<evidence type="ECO:0000256" key="11">
    <source>
        <dbReference type="ARBA" id="ARBA00034103"/>
    </source>
</evidence>
<keyword evidence="9" id="KW-0968">Cytoplasmic vesicle</keyword>
<dbReference type="InterPro" id="IPR003595">
    <property type="entry name" value="Tyr_Pase_cat"/>
</dbReference>
<keyword evidence="6 13" id="KW-0472">Membrane</keyword>
<dbReference type="PRINTS" id="PR00700">
    <property type="entry name" value="PRTYPHPHTASE"/>
</dbReference>
<feature type="compositionally biased region" description="Low complexity" evidence="12">
    <location>
        <begin position="631"/>
        <end position="643"/>
    </location>
</feature>
<dbReference type="SMART" id="SM01305">
    <property type="entry name" value="RESP18"/>
    <property type="match status" value="1"/>
</dbReference>
<reference evidence="16" key="3">
    <citation type="submission" date="2025-09" db="UniProtKB">
        <authorList>
            <consortium name="Ensembl"/>
        </authorList>
    </citation>
    <scope>IDENTIFICATION</scope>
</reference>
<evidence type="ECO:0000256" key="3">
    <source>
        <dbReference type="ARBA" id="ARBA00022729"/>
    </source>
</evidence>
<keyword evidence="2 13" id="KW-0812">Transmembrane</keyword>
<dbReference type="PANTHER" id="PTHR46106">
    <property type="entry name" value="IA-2 PROTEIN TYROSINE PHOSPHATASE, ISOFORM C"/>
    <property type="match status" value="1"/>
</dbReference>
<dbReference type="InterPro" id="IPR029403">
    <property type="entry name" value="RESP18_dom"/>
</dbReference>
<evidence type="ECO:0000256" key="5">
    <source>
        <dbReference type="ARBA" id="ARBA00023018"/>
    </source>
</evidence>
<evidence type="ECO:0000256" key="13">
    <source>
        <dbReference type="SAM" id="Phobius"/>
    </source>
</evidence>
<evidence type="ECO:0000259" key="15">
    <source>
        <dbReference type="PROSITE" id="PS50056"/>
    </source>
</evidence>
<sequence>MSFMNLFPSISLPIDGVFGRCQELAGADLYTYDIPSSALQRLRILLQKLAHRGLTWQDDITQQVISRELSKLRRTPLRHQATPPISQPSNKKQGEVSHEIHESYITLNLVYVHFVLQNGDIKSDDRVEPSRSKPQQGWKETTVYSVHNGDGKPPVTKVFTKTGEGRHPKLSPTYSNQDPGRNKLLSSQLERLLAAIPSTQQGTPDGKAAWPKGKLHYLNYVRPAPSDHAEPQSHADFGSKTQKPDLDRLLLKAGSNRLPAKQPVSIMDDQFIQNMVNQLGRHSINMEAFMGKDLDHLTKLMTGALKEMHEERPVAGAEPRPEAAVSKIFDSTQHAAFFSKLLDYLNLEPFGDAPAANVGPPAGLLKMPGLENVQSRTRQGQVAAPQHWEEKTVAVPQHQDLEGKKQLEEPQKKDMKVKTQLVHVGVKEFSSRGKDRHFGYIITGSDSLTTDQGSDLMERLMQRLNLHAADLTQLSYELKNLLLCHPLLILNTASAFVSHAVQQKQQLEKETGLKIVEAGVSDRGSLTQIPVVKETRVESGQFLVLSVLCMLFILVALAVSATFFCVRQRSHLRMKEKLASLGTDTSTDATATYQELCRQRMAIRTSERVERPETLRHSRLNSVSSQFSDGPAASPSTRSSTSSWCEEPVPSNMDISTGHMILSYMEDHLKNKNRLEREWEALCSYQAEPSASGVGRGEQNSKRNRSDAVVVYDHSRITLKAENNHCNSDYINASPIMDHDPRNPTYISSQGPLPSTVADFWQMVWESGCVVIVMLTPLSENGVKQCHHYWPDEGSDVYHIYEVNLVSEHIWCEDFLVRSFYLKNLQTNETRTVTQFHFLSWMDRGIPNSARTLLDFRSDGAGRSGTYILIDMVLNRMAKGAKEIDIAATLEHLRDQRAGMVQTKEQFEFALTAVAEEVNAILKALPQ</sequence>
<dbReference type="SMART" id="SM00404">
    <property type="entry name" value="PTPc_motif"/>
    <property type="match status" value="1"/>
</dbReference>
<dbReference type="InterPro" id="IPR033522">
    <property type="entry name" value="IA-2/IA-2_beta"/>
</dbReference>
<dbReference type="SUPFAM" id="SSF52799">
    <property type="entry name" value="(Phosphotyrosine protein) phosphatases II"/>
    <property type="match status" value="1"/>
</dbReference>
<reference evidence="16" key="1">
    <citation type="submission" date="2021-04" db="EMBL/GenBank/DDBJ databases">
        <authorList>
            <consortium name="Wellcome Sanger Institute Data Sharing"/>
        </authorList>
    </citation>
    <scope>NUCLEOTIDE SEQUENCE [LARGE SCALE GENOMIC DNA]</scope>
</reference>
<feature type="region of interest" description="Disordered" evidence="12">
    <location>
        <begin position="223"/>
        <end position="243"/>
    </location>
</feature>
<evidence type="ECO:0000256" key="2">
    <source>
        <dbReference type="ARBA" id="ARBA00022692"/>
    </source>
</evidence>
<dbReference type="GO" id="GO:0045202">
    <property type="term" value="C:synapse"/>
    <property type="evidence" value="ECO:0007669"/>
    <property type="project" value="UniProtKB-SubCell"/>
</dbReference>
<dbReference type="InterPro" id="IPR000387">
    <property type="entry name" value="Tyr_Pase_dom"/>
</dbReference>
<dbReference type="Ensembl" id="ENSSAUT00010032546.1">
    <property type="protein sequence ID" value="ENSSAUP00010030872.1"/>
    <property type="gene ID" value="ENSSAUG00010013215.1"/>
</dbReference>
<dbReference type="SMART" id="SM00194">
    <property type="entry name" value="PTPc"/>
    <property type="match status" value="1"/>
</dbReference>
<protein>
    <submittedName>
        <fullName evidence="16">Protein tyrosine phosphatase receptor type N2</fullName>
    </submittedName>
</protein>
<evidence type="ECO:0000256" key="1">
    <source>
        <dbReference type="ARBA" id="ARBA00004212"/>
    </source>
</evidence>
<evidence type="ECO:0000313" key="16">
    <source>
        <dbReference type="Ensembl" id="ENSSAUP00010030872.1"/>
    </source>
</evidence>
<keyword evidence="5" id="KW-0770">Synapse</keyword>
<feature type="domain" description="Tyrosine-protein phosphatase" evidence="14">
    <location>
        <begin position="675"/>
        <end position="917"/>
    </location>
</feature>
<feature type="transmembrane region" description="Helical" evidence="13">
    <location>
        <begin position="542"/>
        <end position="566"/>
    </location>
</feature>
<dbReference type="FunFam" id="3.90.190.10:FF:000017">
    <property type="entry name" value="receptor-type tyrosine-protein phosphatase-like N isoform X2"/>
    <property type="match status" value="1"/>
</dbReference>
<keyword evidence="8" id="KW-0325">Glycoprotein</keyword>
<keyword evidence="3" id="KW-0732">Signal</keyword>
<dbReference type="InterPro" id="IPR021613">
    <property type="entry name" value="Receptor_IA-2_dom"/>
</dbReference>
<feature type="region of interest" description="Disordered" evidence="12">
    <location>
        <begin position="607"/>
        <end position="649"/>
    </location>
</feature>
<evidence type="ECO:0000256" key="10">
    <source>
        <dbReference type="ARBA" id="ARBA00025723"/>
    </source>
</evidence>
<evidence type="ECO:0000256" key="7">
    <source>
        <dbReference type="ARBA" id="ARBA00023170"/>
    </source>
</evidence>
<dbReference type="Gene3D" id="3.90.190.10">
    <property type="entry name" value="Protein tyrosine phosphatase superfamily"/>
    <property type="match status" value="1"/>
</dbReference>
<organism evidence="16 17">
    <name type="scientific">Sparus aurata</name>
    <name type="common">Gilthead sea bream</name>
    <dbReference type="NCBI Taxonomy" id="8175"/>
    <lineage>
        <taxon>Eukaryota</taxon>
        <taxon>Metazoa</taxon>
        <taxon>Chordata</taxon>
        <taxon>Craniata</taxon>
        <taxon>Vertebrata</taxon>
        <taxon>Euteleostomi</taxon>
        <taxon>Actinopterygii</taxon>
        <taxon>Neopterygii</taxon>
        <taxon>Teleostei</taxon>
        <taxon>Neoteleostei</taxon>
        <taxon>Acanthomorphata</taxon>
        <taxon>Eupercaria</taxon>
        <taxon>Spariformes</taxon>
        <taxon>Sparidae</taxon>
        <taxon>Sparus</taxon>
    </lineage>
</organism>
<evidence type="ECO:0000256" key="9">
    <source>
        <dbReference type="ARBA" id="ARBA00023329"/>
    </source>
</evidence>
<dbReference type="PROSITE" id="PS50056">
    <property type="entry name" value="TYR_PHOSPHATASE_2"/>
    <property type="match status" value="1"/>
</dbReference>
<dbReference type="GO" id="GO:0051046">
    <property type="term" value="P:regulation of secretion"/>
    <property type="evidence" value="ECO:0007669"/>
    <property type="project" value="TreeGrafter"/>
</dbReference>
<evidence type="ECO:0000313" key="17">
    <source>
        <dbReference type="Proteomes" id="UP000472265"/>
    </source>
</evidence>
<feature type="region of interest" description="Disordered" evidence="12">
    <location>
        <begin position="123"/>
        <end position="182"/>
    </location>
</feature>
<reference evidence="16" key="2">
    <citation type="submission" date="2025-08" db="UniProtKB">
        <authorList>
            <consortium name="Ensembl"/>
        </authorList>
    </citation>
    <scope>IDENTIFICATION</scope>
</reference>
<proteinExistence type="inferred from homology"/>